<evidence type="ECO:0000256" key="5">
    <source>
        <dbReference type="PIRNR" id="PIRNR005673"/>
    </source>
</evidence>
<comment type="similarity">
    <text evidence="1 5">Belongs to the importin alpha family.</text>
</comment>
<evidence type="ECO:0000256" key="4">
    <source>
        <dbReference type="ARBA" id="ARBA00022927"/>
    </source>
</evidence>
<dbReference type="AlphaFoldDB" id="A0AAE1P253"/>
<dbReference type="Proteomes" id="UP001292094">
    <property type="component" value="Unassembled WGS sequence"/>
</dbReference>
<dbReference type="InterPro" id="IPR011989">
    <property type="entry name" value="ARM-like"/>
</dbReference>
<sequence length="494" mass="53617">MSLSATSSVSRRGKDGKGASASVSMDIETDDNTNNEKRPATGRSMETEDGEEFDSSDEEEDCTEDMITEIVRGIGSSSCGKRLDNTIRARKLLSREENPLLVPFYKAGCLDKLIPHLQRDKESTLQFEAAWAVTNIASGSTELTQGVVDAGAVPIFIRLLKSPNQQIKEQAAWALGNIAGDGEPLRNIVVRAGIIPSVLEAIASVTSSDPVTLVRVLAWVLTNLFRPKGHAIGPCERRDCLLALKQLLQHHDTEVVVDALWAVDYIAERDDDSLSDVLDCNGLVSLLVKHLNSHEHERIIPALRATGHLVVGSDEQTDAVVAEGVIPLYGRHLSPSNPTAMRRDAAWALSNITAGTKQQIQAVIDEDILPLLVKAVGHRSLELQREASWALGNLTSNGNGEQIEHLIEAGGVEALARVLPVTEISTVTAALASLNQIFKHPELGGNAIDRFEEVGGVEHVEMLQHHNNPSLSDKAKDIITNYFTQADEKMEVDS</sequence>
<evidence type="ECO:0000256" key="1">
    <source>
        <dbReference type="ARBA" id="ARBA00010394"/>
    </source>
</evidence>
<dbReference type="PANTHER" id="PTHR23316">
    <property type="entry name" value="IMPORTIN ALPHA"/>
    <property type="match status" value="1"/>
</dbReference>
<proteinExistence type="inferred from homology"/>
<dbReference type="PIRSF" id="PIRSF005673">
    <property type="entry name" value="Importin_alpha"/>
    <property type="match status" value="1"/>
</dbReference>
<dbReference type="GO" id="GO:0006606">
    <property type="term" value="P:protein import into nucleus"/>
    <property type="evidence" value="ECO:0007669"/>
    <property type="project" value="InterPro"/>
</dbReference>
<dbReference type="GO" id="GO:0005737">
    <property type="term" value="C:cytoplasm"/>
    <property type="evidence" value="ECO:0007669"/>
    <property type="project" value="InterPro"/>
</dbReference>
<evidence type="ECO:0000313" key="8">
    <source>
        <dbReference type="EMBL" id="KAK4299200.1"/>
    </source>
</evidence>
<keyword evidence="9" id="KW-1185">Reference proteome</keyword>
<dbReference type="GO" id="GO:0061608">
    <property type="term" value="F:nuclear import signal receptor activity"/>
    <property type="evidence" value="ECO:0007669"/>
    <property type="project" value="InterPro"/>
</dbReference>
<dbReference type="InterPro" id="IPR032413">
    <property type="entry name" value="Arm_3"/>
</dbReference>
<evidence type="ECO:0000256" key="2">
    <source>
        <dbReference type="ARBA" id="ARBA00022448"/>
    </source>
</evidence>
<keyword evidence="2 5" id="KW-0813">Transport</keyword>
<dbReference type="PROSITE" id="PS50176">
    <property type="entry name" value="ARM_REPEAT"/>
    <property type="match status" value="1"/>
</dbReference>
<evidence type="ECO:0000256" key="3">
    <source>
        <dbReference type="ARBA" id="ARBA00022737"/>
    </source>
</evidence>
<accession>A0AAE1P253</accession>
<dbReference type="InterPro" id="IPR000225">
    <property type="entry name" value="Armadillo"/>
</dbReference>
<dbReference type="InterPro" id="IPR024931">
    <property type="entry name" value="Importin_alpha"/>
</dbReference>
<dbReference type="InterPro" id="IPR016024">
    <property type="entry name" value="ARM-type_fold"/>
</dbReference>
<dbReference type="Pfam" id="PF16186">
    <property type="entry name" value="Arm_3"/>
    <property type="match status" value="1"/>
</dbReference>
<dbReference type="EMBL" id="JAWZYT010003285">
    <property type="protein sequence ID" value="KAK4299200.1"/>
    <property type="molecule type" value="Genomic_DNA"/>
</dbReference>
<dbReference type="Pfam" id="PF00514">
    <property type="entry name" value="Arm"/>
    <property type="match status" value="4"/>
</dbReference>
<feature type="compositionally biased region" description="Acidic residues" evidence="7">
    <location>
        <begin position="47"/>
        <end position="62"/>
    </location>
</feature>
<evidence type="ECO:0000313" key="9">
    <source>
        <dbReference type="Proteomes" id="UP001292094"/>
    </source>
</evidence>
<reference evidence="8" key="1">
    <citation type="submission" date="2023-11" db="EMBL/GenBank/DDBJ databases">
        <title>Genome assemblies of two species of porcelain crab, Petrolisthes cinctipes and Petrolisthes manimaculis (Anomura: Porcellanidae).</title>
        <authorList>
            <person name="Angst P."/>
        </authorList>
    </citation>
    <scope>NUCLEOTIDE SEQUENCE</scope>
    <source>
        <strain evidence="8">PB745_02</strain>
        <tissue evidence="8">Gill</tissue>
    </source>
</reference>
<protein>
    <recommendedName>
        <fullName evidence="5">Importin subunit alpha</fullName>
    </recommendedName>
</protein>
<comment type="caution">
    <text evidence="8">The sequence shown here is derived from an EMBL/GenBank/DDBJ whole genome shotgun (WGS) entry which is preliminary data.</text>
</comment>
<dbReference type="SMART" id="SM00185">
    <property type="entry name" value="ARM"/>
    <property type="match status" value="7"/>
</dbReference>
<organism evidence="8 9">
    <name type="scientific">Petrolisthes manimaculis</name>
    <dbReference type="NCBI Taxonomy" id="1843537"/>
    <lineage>
        <taxon>Eukaryota</taxon>
        <taxon>Metazoa</taxon>
        <taxon>Ecdysozoa</taxon>
        <taxon>Arthropoda</taxon>
        <taxon>Crustacea</taxon>
        <taxon>Multicrustacea</taxon>
        <taxon>Malacostraca</taxon>
        <taxon>Eumalacostraca</taxon>
        <taxon>Eucarida</taxon>
        <taxon>Decapoda</taxon>
        <taxon>Pleocyemata</taxon>
        <taxon>Anomura</taxon>
        <taxon>Galatheoidea</taxon>
        <taxon>Porcellanidae</taxon>
        <taxon>Petrolisthes</taxon>
    </lineage>
</organism>
<keyword evidence="3" id="KW-0677">Repeat</keyword>
<feature type="compositionally biased region" description="Polar residues" evidence="7">
    <location>
        <begin position="1"/>
        <end position="10"/>
    </location>
</feature>
<feature type="region of interest" description="Disordered" evidence="7">
    <location>
        <begin position="1"/>
        <end position="62"/>
    </location>
</feature>
<evidence type="ECO:0000256" key="7">
    <source>
        <dbReference type="SAM" id="MobiDB-lite"/>
    </source>
</evidence>
<dbReference type="SUPFAM" id="SSF48371">
    <property type="entry name" value="ARM repeat"/>
    <property type="match status" value="1"/>
</dbReference>
<gene>
    <name evidence="8" type="ORF">Pmani_028518</name>
</gene>
<name>A0AAE1P253_9EUCA</name>
<dbReference type="Gene3D" id="1.25.10.10">
    <property type="entry name" value="Leucine-rich Repeat Variant"/>
    <property type="match status" value="1"/>
</dbReference>
<evidence type="ECO:0000256" key="6">
    <source>
        <dbReference type="PROSITE-ProRule" id="PRU00259"/>
    </source>
</evidence>
<feature type="repeat" description="ARM" evidence="6">
    <location>
        <begin position="151"/>
        <end position="193"/>
    </location>
</feature>
<keyword evidence="4 5" id="KW-0653">Protein transport</keyword>